<dbReference type="RefSeq" id="WP_145060528.1">
    <property type="nucleotide sequence ID" value="NZ_CP036263.1"/>
</dbReference>
<gene>
    <name evidence="1" type="ORF">HG15A2_26090</name>
</gene>
<dbReference type="OrthoDB" id="254233at2"/>
<reference evidence="1 2" key="1">
    <citation type="submission" date="2019-02" db="EMBL/GenBank/DDBJ databases">
        <title>Deep-cultivation of Planctomycetes and their phenomic and genomic characterization uncovers novel biology.</title>
        <authorList>
            <person name="Wiegand S."/>
            <person name="Jogler M."/>
            <person name="Boedeker C."/>
            <person name="Pinto D."/>
            <person name="Vollmers J."/>
            <person name="Rivas-Marin E."/>
            <person name="Kohn T."/>
            <person name="Peeters S.H."/>
            <person name="Heuer A."/>
            <person name="Rast P."/>
            <person name="Oberbeckmann S."/>
            <person name="Bunk B."/>
            <person name="Jeske O."/>
            <person name="Meyerdierks A."/>
            <person name="Storesund J.E."/>
            <person name="Kallscheuer N."/>
            <person name="Luecker S."/>
            <person name="Lage O.M."/>
            <person name="Pohl T."/>
            <person name="Merkel B.J."/>
            <person name="Hornburger P."/>
            <person name="Mueller R.-W."/>
            <person name="Bruemmer F."/>
            <person name="Labrenz M."/>
            <person name="Spormann A.M."/>
            <person name="Op den Camp H."/>
            <person name="Overmann J."/>
            <person name="Amann R."/>
            <person name="Jetten M.S.M."/>
            <person name="Mascher T."/>
            <person name="Medema M.H."/>
            <person name="Devos D.P."/>
            <person name="Kaster A.-K."/>
            <person name="Ovreas L."/>
            <person name="Rohde M."/>
            <person name="Galperin M.Y."/>
            <person name="Jogler C."/>
        </authorList>
    </citation>
    <scope>NUCLEOTIDE SEQUENCE [LARGE SCALE GENOMIC DNA]</scope>
    <source>
        <strain evidence="1 2">HG15A2</strain>
    </source>
</reference>
<sequence length="179" mass="20719">MPRLFHRPPKYSLHKGSNQAIVYLNGVATYLGAYGSEKSHQKYQEILGQWNALRHLQASPTQKKSLDEKLAEQVTPVMLRLKWRQGLKVSIDELAHVYKLHAREYYQKNGKMTREGELIHQMVTLLGKKHGLEMADDFGPVELDNFRDDPSDAALERRCSALVIWVKIQHNSWHSPYDI</sequence>
<organism evidence="1 2">
    <name type="scientific">Adhaeretor mobilis</name>
    <dbReference type="NCBI Taxonomy" id="1930276"/>
    <lineage>
        <taxon>Bacteria</taxon>
        <taxon>Pseudomonadati</taxon>
        <taxon>Planctomycetota</taxon>
        <taxon>Planctomycetia</taxon>
        <taxon>Pirellulales</taxon>
        <taxon>Lacipirellulaceae</taxon>
        <taxon>Adhaeretor</taxon>
    </lineage>
</organism>
<keyword evidence="2" id="KW-1185">Reference proteome</keyword>
<evidence type="ECO:0000313" key="2">
    <source>
        <dbReference type="Proteomes" id="UP000319852"/>
    </source>
</evidence>
<dbReference type="AlphaFoldDB" id="A0A517MWU5"/>
<evidence type="ECO:0000313" key="1">
    <source>
        <dbReference type="EMBL" id="QDS99287.1"/>
    </source>
</evidence>
<dbReference type="EMBL" id="CP036263">
    <property type="protein sequence ID" value="QDS99287.1"/>
    <property type="molecule type" value="Genomic_DNA"/>
</dbReference>
<protein>
    <submittedName>
        <fullName evidence="1">Uncharacterized protein</fullName>
    </submittedName>
</protein>
<proteinExistence type="predicted"/>
<dbReference type="KEGG" id="amob:HG15A2_26090"/>
<accession>A0A517MWU5</accession>
<dbReference type="Proteomes" id="UP000319852">
    <property type="component" value="Chromosome"/>
</dbReference>
<name>A0A517MWU5_9BACT</name>